<dbReference type="Proteomes" id="UP000886501">
    <property type="component" value="Unassembled WGS sequence"/>
</dbReference>
<evidence type="ECO:0000313" key="2">
    <source>
        <dbReference type="Proteomes" id="UP000886501"/>
    </source>
</evidence>
<sequence length="91" mass="10024">MELTLGQLGTLSPEVRGYQMLSVMRAVMMMPNATVFSHLRSSDHEEFNSLLLGELEAEVHPVQVSECQATLAQTLTGTNRDSYSPTKGTRP</sequence>
<dbReference type="EMBL" id="MU118283">
    <property type="protein sequence ID" value="KAF9643110.1"/>
    <property type="molecule type" value="Genomic_DNA"/>
</dbReference>
<name>A0ACB6Z139_THEGA</name>
<comment type="caution">
    <text evidence="1">The sequence shown here is derived from an EMBL/GenBank/DDBJ whole genome shotgun (WGS) entry which is preliminary data.</text>
</comment>
<proteinExistence type="predicted"/>
<protein>
    <submittedName>
        <fullName evidence="1">Uncharacterized protein</fullName>
    </submittedName>
</protein>
<gene>
    <name evidence="1" type="ORF">BDM02DRAFT_3192199</name>
</gene>
<accession>A0ACB6Z139</accession>
<reference evidence="1" key="2">
    <citation type="journal article" date="2020" name="Nat. Commun.">
        <title>Large-scale genome sequencing of mycorrhizal fungi provides insights into the early evolution of symbiotic traits.</title>
        <authorList>
            <person name="Miyauchi S."/>
            <person name="Kiss E."/>
            <person name="Kuo A."/>
            <person name="Drula E."/>
            <person name="Kohler A."/>
            <person name="Sanchez-Garcia M."/>
            <person name="Morin E."/>
            <person name="Andreopoulos B."/>
            <person name="Barry K.W."/>
            <person name="Bonito G."/>
            <person name="Buee M."/>
            <person name="Carver A."/>
            <person name="Chen C."/>
            <person name="Cichocki N."/>
            <person name="Clum A."/>
            <person name="Culley D."/>
            <person name="Crous P.W."/>
            <person name="Fauchery L."/>
            <person name="Girlanda M."/>
            <person name="Hayes R.D."/>
            <person name="Keri Z."/>
            <person name="LaButti K."/>
            <person name="Lipzen A."/>
            <person name="Lombard V."/>
            <person name="Magnuson J."/>
            <person name="Maillard F."/>
            <person name="Murat C."/>
            <person name="Nolan M."/>
            <person name="Ohm R.A."/>
            <person name="Pangilinan J."/>
            <person name="Pereira M.F."/>
            <person name="Perotto S."/>
            <person name="Peter M."/>
            <person name="Pfister S."/>
            <person name="Riley R."/>
            <person name="Sitrit Y."/>
            <person name="Stielow J.B."/>
            <person name="Szollosi G."/>
            <person name="Zifcakova L."/>
            <person name="Stursova M."/>
            <person name="Spatafora J.W."/>
            <person name="Tedersoo L."/>
            <person name="Vaario L.M."/>
            <person name="Yamada A."/>
            <person name="Yan M."/>
            <person name="Wang P."/>
            <person name="Xu J."/>
            <person name="Bruns T."/>
            <person name="Baldrian P."/>
            <person name="Vilgalys R."/>
            <person name="Dunand C."/>
            <person name="Henrissat B."/>
            <person name="Grigoriev I.V."/>
            <person name="Hibbett D."/>
            <person name="Nagy L.G."/>
            <person name="Martin F.M."/>
        </authorList>
    </citation>
    <scope>NUCLEOTIDE SEQUENCE</scope>
    <source>
        <strain evidence="1">P2</strain>
    </source>
</reference>
<reference evidence="1" key="1">
    <citation type="submission" date="2019-10" db="EMBL/GenBank/DDBJ databases">
        <authorList>
            <consortium name="DOE Joint Genome Institute"/>
            <person name="Kuo A."/>
            <person name="Miyauchi S."/>
            <person name="Kiss E."/>
            <person name="Drula E."/>
            <person name="Kohler A."/>
            <person name="Sanchez-Garcia M."/>
            <person name="Andreopoulos B."/>
            <person name="Barry K.W."/>
            <person name="Bonito G."/>
            <person name="Buee M."/>
            <person name="Carver A."/>
            <person name="Chen C."/>
            <person name="Cichocki N."/>
            <person name="Clum A."/>
            <person name="Culley D."/>
            <person name="Crous P.W."/>
            <person name="Fauchery L."/>
            <person name="Girlanda M."/>
            <person name="Hayes R."/>
            <person name="Keri Z."/>
            <person name="Labutti K."/>
            <person name="Lipzen A."/>
            <person name="Lombard V."/>
            <person name="Magnuson J."/>
            <person name="Maillard F."/>
            <person name="Morin E."/>
            <person name="Murat C."/>
            <person name="Nolan M."/>
            <person name="Ohm R."/>
            <person name="Pangilinan J."/>
            <person name="Pereira M."/>
            <person name="Perotto S."/>
            <person name="Peter M."/>
            <person name="Riley R."/>
            <person name="Sitrit Y."/>
            <person name="Stielow B."/>
            <person name="Szollosi G."/>
            <person name="Zifcakova L."/>
            <person name="Stursova M."/>
            <person name="Spatafora J.W."/>
            <person name="Tedersoo L."/>
            <person name="Vaario L.-M."/>
            <person name="Yamada A."/>
            <person name="Yan M."/>
            <person name="Wang P."/>
            <person name="Xu J."/>
            <person name="Bruns T."/>
            <person name="Baldrian P."/>
            <person name="Vilgalys R."/>
            <person name="Henrissat B."/>
            <person name="Grigoriev I.V."/>
            <person name="Hibbett D."/>
            <person name="Nagy L.G."/>
            <person name="Martin F.M."/>
        </authorList>
    </citation>
    <scope>NUCLEOTIDE SEQUENCE</scope>
    <source>
        <strain evidence="1">P2</strain>
    </source>
</reference>
<evidence type="ECO:0000313" key="1">
    <source>
        <dbReference type="EMBL" id="KAF9643110.1"/>
    </source>
</evidence>
<keyword evidence="2" id="KW-1185">Reference proteome</keyword>
<organism evidence="1 2">
    <name type="scientific">Thelephora ganbajun</name>
    <name type="common">Ganba fungus</name>
    <dbReference type="NCBI Taxonomy" id="370292"/>
    <lineage>
        <taxon>Eukaryota</taxon>
        <taxon>Fungi</taxon>
        <taxon>Dikarya</taxon>
        <taxon>Basidiomycota</taxon>
        <taxon>Agaricomycotina</taxon>
        <taxon>Agaricomycetes</taxon>
        <taxon>Thelephorales</taxon>
        <taxon>Thelephoraceae</taxon>
        <taxon>Thelephora</taxon>
    </lineage>
</organism>